<organism evidence="2 3">
    <name type="scientific">Desulfosarcina ovata subsp. sediminis</name>
    <dbReference type="NCBI Taxonomy" id="885957"/>
    <lineage>
        <taxon>Bacteria</taxon>
        <taxon>Pseudomonadati</taxon>
        <taxon>Thermodesulfobacteriota</taxon>
        <taxon>Desulfobacteria</taxon>
        <taxon>Desulfobacterales</taxon>
        <taxon>Desulfosarcinaceae</taxon>
        <taxon>Desulfosarcina</taxon>
    </lineage>
</organism>
<accession>A0A5K8A1W5</accession>
<gene>
    <name evidence="2" type="ORF">DSCO28_71090</name>
</gene>
<evidence type="ECO:0000256" key="1">
    <source>
        <dbReference type="SAM" id="SignalP"/>
    </source>
</evidence>
<dbReference type="Proteomes" id="UP000425960">
    <property type="component" value="Chromosome"/>
</dbReference>
<feature type="chain" id="PRO_5024430590" description="PEP-CTERM protein-sorting domain-containing protein" evidence="1">
    <location>
        <begin position="45"/>
        <end position="217"/>
    </location>
</feature>
<evidence type="ECO:0000313" key="2">
    <source>
        <dbReference type="EMBL" id="BBO86543.1"/>
    </source>
</evidence>
<evidence type="ECO:0000313" key="3">
    <source>
        <dbReference type="Proteomes" id="UP000425960"/>
    </source>
</evidence>
<sequence>MKKKSNCRKTSEAYVKTRRNKAFGAMATAGAALLALNLSTDANAAIVSGTDFWVGDWGPGTFVNSPTIGAGGSLGAFNDRVNWGIGSYFGWKDGKPANIILTASGPCNNLKLLSSGYLISAGRSFNDYGYWTGLGGQSGYIGVEFGVNNKYYGWIEVSINAAGDTLTLHSWAYEDEAGKAIAAGDTGSPVPIPGSLALLASGAAGLAALRRRKAAAA</sequence>
<feature type="signal peptide" evidence="1">
    <location>
        <begin position="1"/>
        <end position="44"/>
    </location>
</feature>
<dbReference type="KEGG" id="dov:DSCO28_71090"/>
<protein>
    <recommendedName>
        <fullName evidence="4">PEP-CTERM protein-sorting domain-containing protein</fullName>
    </recommendedName>
</protein>
<reference evidence="2 3" key="1">
    <citation type="submission" date="2019-11" db="EMBL/GenBank/DDBJ databases">
        <title>Comparative genomics of hydrocarbon-degrading Desulfosarcina strains.</title>
        <authorList>
            <person name="Watanabe M."/>
            <person name="Kojima H."/>
            <person name="Fukui M."/>
        </authorList>
    </citation>
    <scope>NUCLEOTIDE SEQUENCE [LARGE SCALE GENOMIC DNA]</scope>
    <source>
        <strain evidence="2 3">28bB2T</strain>
    </source>
</reference>
<name>A0A5K8A1W5_9BACT</name>
<dbReference type="RefSeq" id="WP_155325806.1">
    <property type="nucleotide sequence ID" value="NZ_AP021876.1"/>
</dbReference>
<keyword evidence="1" id="KW-0732">Signal</keyword>
<evidence type="ECO:0008006" key="4">
    <source>
        <dbReference type="Google" id="ProtNLM"/>
    </source>
</evidence>
<proteinExistence type="predicted"/>
<dbReference type="EMBL" id="AP021876">
    <property type="protein sequence ID" value="BBO86543.1"/>
    <property type="molecule type" value="Genomic_DNA"/>
</dbReference>
<dbReference type="AlphaFoldDB" id="A0A5K8A1W5"/>